<evidence type="ECO:0000313" key="3">
    <source>
        <dbReference type="Proteomes" id="UP000316079"/>
    </source>
</evidence>
<evidence type="ECO:0008006" key="4">
    <source>
        <dbReference type="Google" id="ProtNLM"/>
    </source>
</evidence>
<accession>A0A553QBT4</accession>
<dbReference type="AlphaFoldDB" id="A0A553QBT4"/>
<organism evidence="2 3">
    <name type="scientific">Danionella cerebrum</name>
    <dbReference type="NCBI Taxonomy" id="2873325"/>
    <lineage>
        <taxon>Eukaryota</taxon>
        <taxon>Metazoa</taxon>
        <taxon>Chordata</taxon>
        <taxon>Craniata</taxon>
        <taxon>Vertebrata</taxon>
        <taxon>Euteleostomi</taxon>
        <taxon>Actinopterygii</taxon>
        <taxon>Neopterygii</taxon>
        <taxon>Teleostei</taxon>
        <taxon>Ostariophysi</taxon>
        <taxon>Cypriniformes</taxon>
        <taxon>Danionidae</taxon>
        <taxon>Danioninae</taxon>
        <taxon>Danionella</taxon>
    </lineage>
</organism>
<proteinExistence type="predicted"/>
<dbReference type="Proteomes" id="UP000316079">
    <property type="component" value="Unassembled WGS sequence"/>
</dbReference>
<name>A0A553QBT4_9TELE</name>
<keyword evidence="1" id="KW-1133">Transmembrane helix</keyword>
<keyword evidence="1" id="KW-0472">Membrane</keyword>
<dbReference type="InterPro" id="IPR045325">
    <property type="entry name" value="TMEM70/TMEM186/TMEM223"/>
</dbReference>
<dbReference type="EMBL" id="SRMA01026128">
    <property type="protein sequence ID" value="TRY87401.1"/>
    <property type="molecule type" value="Genomic_DNA"/>
</dbReference>
<reference evidence="2 3" key="1">
    <citation type="journal article" date="2019" name="Sci. Data">
        <title>Hybrid genome assembly and annotation of Danionella translucida.</title>
        <authorList>
            <person name="Kadobianskyi M."/>
            <person name="Schulze L."/>
            <person name="Schuelke M."/>
            <person name="Judkewitz B."/>
        </authorList>
    </citation>
    <scope>NUCLEOTIDE SEQUENCE [LARGE SCALE GENOMIC DNA]</scope>
    <source>
        <strain evidence="2 3">Bolton</strain>
    </source>
</reference>
<dbReference type="InterPro" id="IPR026100">
    <property type="entry name" value="Tmem223"/>
</dbReference>
<dbReference type="GO" id="GO:0007399">
    <property type="term" value="P:nervous system development"/>
    <property type="evidence" value="ECO:0007669"/>
    <property type="project" value="TreeGrafter"/>
</dbReference>
<evidence type="ECO:0000256" key="1">
    <source>
        <dbReference type="SAM" id="Phobius"/>
    </source>
</evidence>
<sequence length="252" mass="28479">MSNRIYMFTARTCKLLTSTHRLTFLHAARALTSSGSRFLKVKDIGGIFHPLSCNVRVKSARTAYTFISSAVPKDVVLFENDKTKLFRYGALFCGSQLVFWLYLAHFAFKNLRTTSKNAELQKVKTDVGWLLHFEMNLSSNRWRYGFTLGCIVIGVGILGVAVMFSRRSVSRVILHKGGGNVTVYTQSPLGPLRSHHLTVPLRQVACYAHRNESPSYIPLRVKGYRMYFLLDKNGTLNNPNLFDTTVGAFRTL</sequence>
<dbReference type="OrthoDB" id="5950063at2759"/>
<comment type="caution">
    <text evidence="2">The sequence shown here is derived from an EMBL/GenBank/DDBJ whole genome shotgun (WGS) entry which is preliminary data.</text>
</comment>
<dbReference type="STRING" id="623744.A0A553QBT4"/>
<keyword evidence="3" id="KW-1185">Reference proteome</keyword>
<feature type="transmembrane region" description="Helical" evidence="1">
    <location>
        <begin position="88"/>
        <end position="108"/>
    </location>
</feature>
<dbReference type="PANTHER" id="PTHR14549">
    <property type="entry name" value="TRANSMEMBRANE PROTEIN 223"/>
    <property type="match status" value="1"/>
</dbReference>
<dbReference type="PANTHER" id="PTHR14549:SF2">
    <property type="entry name" value="TRANSMEMBRANE PROTEIN 223"/>
    <property type="match status" value="1"/>
</dbReference>
<gene>
    <name evidence="2" type="ORF">DNTS_013887</name>
</gene>
<dbReference type="Pfam" id="PF06979">
    <property type="entry name" value="TMEM70"/>
    <property type="match status" value="1"/>
</dbReference>
<keyword evidence="1" id="KW-0812">Transmembrane</keyword>
<feature type="transmembrane region" description="Helical" evidence="1">
    <location>
        <begin position="144"/>
        <end position="164"/>
    </location>
</feature>
<dbReference type="GO" id="GO:0005739">
    <property type="term" value="C:mitochondrion"/>
    <property type="evidence" value="ECO:0007669"/>
    <property type="project" value="TreeGrafter"/>
</dbReference>
<evidence type="ECO:0000313" key="2">
    <source>
        <dbReference type="EMBL" id="TRY87401.1"/>
    </source>
</evidence>
<protein>
    <recommendedName>
        <fullName evidence="4">Transmembrane protein 223</fullName>
    </recommendedName>
</protein>